<keyword evidence="1 4" id="KW-0378">Hydrolase</keyword>
<protein>
    <submittedName>
        <fullName evidence="4">Alpha/beta fold hydrolase</fullName>
    </submittedName>
</protein>
<reference evidence="4 5" key="1">
    <citation type="submission" date="2019-04" db="EMBL/GenBank/DDBJ databases">
        <title>Draft, Whole-Genome Sequence of the Anthracene-degrading Mycobacterium frederiksbergense LB501T, Isolated from a Polycyclic Aromatic Hydrocarbon (PAH)-Contaminated Soil.</title>
        <authorList>
            <person name="Augelletti F."/>
        </authorList>
    </citation>
    <scope>NUCLEOTIDE SEQUENCE [LARGE SCALE GENOMIC DNA]</scope>
    <source>
        <strain evidence="4 5">LB 501T</strain>
        <plasmid evidence="4 5">unnamed2</plasmid>
    </source>
</reference>
<evidence type="ECO:0000313" key="5">
    <source>
        <dbReference type="Proteomes" id="UP000501849"/>
    </source>
</evidence>
<dbReference type="PANTHER" id="PTHR43798:SF31">
    <property type="entry name" value="AB HYDROLASE SUPERFAMILY PROTEIN YCLE"/>
    <property type="match status" value="1"/>
</dbReference>
<dbReference type="Pfam" id="PF00561">
    <property type="entry name" value="Abhydrolase_1"/>
    <property type="match status" value="1"/>
</dbReference>
<evidence type="ECO:0000256" key="1">
    <source>
        <dbReference type="ARBA" id="ARBA00022801"/>
    </source>
</evidence>
<name>A0A6H0RX14_9MYCO</name>
<dbReference type="InterPro" id="IPR000639">
    <property type="entry name" value="Epox_hydrolase-like"/>
</dbReference>
<keyword evidence="4" id="KW-0614">Plasmid</keyword>
<evidence type="ECO:0000256" key="2">
    <source>
        <dbReference type="SAM" id="MobiDB-lite"/>
    </source>
</evidence>
<evidence type="ECO:0000313" key="4">
    <source>
        <dbReference type="EMBL" id="QIV79812.1"/>
    </source>
</evidence>
<dbReference type="Gene3D" id="3.40.50.1820">
    <property type="entry name" value="alpha/beta hydrolase"/>
    <property type="match status" value="1"/>
</dbReference>
<dbReference type="EMBL" id="CP038798">
    <property type="protein sequence ID" value="QIV79812.1"/>
    <property type="molecule type" value="Genomic_DNA"/>
</dbReference>
<dbReference type="KEGG" id="mfre:EXE63_01915"/>
<feature type="domain" description="AB hydrolase-1" evidence="3">
    <location>
        <begin position="73"/>
        <end position="306"/>
    </location>
</feature>
<dbReference type="GO" id="GO:0016787">
    <property type="term" value="F:hydrolase activity"/>
    <property type="evidence" value="ECO:0007669"/>
    <property type="project" value="UniProtKB-KW"/>
</dbReference>
<dbReference type="InterPro" id="IPR029058">
    <property type="entry name" value="AB_hydrolase_fold"/>
</dbReference>
<dbReference type="GO" id="GO:0016020">
    <property type="term" value="C:membrane"/>
    <property type="evidence" value="ECO:0007669"/>
    <property type="project" value="TreeGrafter"/>
</dbReference>
<dbReference type="InterPro" id="IPR000073">
    <property type="entry name" value="AB_hydrolase_1"/>
</dbReference>
<sequence>MADRAAGDPARRHDPATWALDLLLASSERLPATAELYHQPSEREMSIAQDLSTGQFVQAGPYRVHYHEAGDGPAVIMLHGAGPGATGWGNFSGNIEAFAVSHRTILLDMPGFGLSDPITDTSQAATTIRAQVVRDLMDVLGIDRASIVGNSMGGSVAMAVAVDFPDRVERLVLMGAGGTLSTITALQPTEGHRAIRAAAENPTRETVRRVVDVMLFDPSVMTPEAFERRLEASQRSPLRETPTGTSAAPWRDQTPELTQIQARTLIIWGREDRVNPLEIGLLLLREIPESRLLVFRRCGHWAQVEKAEEFNRVATEFLAAP</sequence>
<accession>A0A6H0RX14</accession>
<dbReference type="Proteomes" id="UP000501849">
    <property type="component" value="Plasmid unnamed2"/>
</dbReference>
<dbReference type="SUPFAM" id="SSF53474">
    <property type="entry name" value="alpha/beta-Hydrolases"/>
    <property type="match status" value="1"/>
</dbReference>
<organism evidence="4 5">
    <name type="scientific">Mycolicibacterium frederiksbergense</name>
    <dbReference type="NCBI Taxonomy" id="117567"/>
    <lineage>
        <taxon>Bacteria</taxon>
        <taxon>Bacillati</taxon>
        <taxon>Actinomycetota</taxon>
        <taxon>Actinomycetes</taxon>
        <taxon>Mycobacteriales</taxon>
        <taxon>Mycobacteriaceae</taxon>
        <taxon>Mycolicibacterium</taxon>
    </lineage>
</organism>
<dbReference type="AlphaFoldDB" id="A0A6H0RX14"/>
<dbReference type="PANTHER" id="PTHR43798">
    <property type="entry name" value="MONOACYLGLYCEROL LIPASE"/>
    <property type="match status" value="1"/>
</dbReference>
<feature type="region of interest" description="Disordered" evidence="2">
    <location>
        <begin position="229"/>
        <end position="252"/>
    </location>
</feature>
<gene>
    <name evidence="4" type="ORF">EXE63_01915</name>
</gene>
<geneLocation type="plasmid" evidence="4 5">
    <name>unnamed2</name>
</geneLocation>
<keyword evidence="5" id="KW-1185">Reference proteome</keyword>
<dbReference type="PRINTS" id="PR00412">
    <property type="entry name" value="EPOXHYDRLASE"/>
</dbReference>
<evidence type="ECO:0000259" key="3">
    <source>
        <dbReference type="Pfam" id="PF00561"/>
    </source>
</evidence>
<proteinExistence type="predicted"/>
<dbReference type="InterPro" id="IPR050266">
    <property type="entry name" value="AB_hydrolase_sf"/>
</dbReference>
<dbReference type="PRINTS" id="PR00111">
    <property type="entry name" value="ABHYDROLASE"/>
</dbReference>